<proteinExistence type="predicted"/>
<gene>
    <name evidence="2" type="ORF">UFOPK2662_00085</name>
    <name evidence="3" type="ORF">UFOPK2942_00031</name>
    <name evidence="4" type="ORF">UFOPK4242_00008</name>
    <name evidence="5" type="ORF">UFOPK4382_00558</name>
</gene>
<dbReference type="GO" id="GO:0005737">
    <property type="term" value="C:cytoplasm"/>
    <property type="evidence" value="ECO:0007669"/>
    <property type="project" value="TreeGrafter"/>
</dbReference>
<dbReference type="AlphaFoldDB" id="A0A6J7SBH3"/>
<dbReference type="EMBL" id="CAEZYI010000001">
    <property type="protein sequence ID" value="CAB4710754.1"/>
    <property type="molecule type" value="Genomic_DNA"/>
</dbReference>
<organism evidence="4">
    <name type="scientific">freshwater metagenome</name>
    <dbReference type="NCBI Taxonomy" id="449393"/>
    <lineage>
        <taxon>unclassified sequences</taxon>
        <taxon>metagenomes</taxon>
        <taxon>ecological metagenomes</taxon>
    </lineage>
</organism>
<dbReference type="EMBL" id="CAFAAA010000001">
    <property type="protein sequence ID" value="CAB4770237.1"/>
    <property type="molecule type" value="Genomic_DNA"/>
</dbReference>
<dbReference type="SUPFAM" id="SSF53335">
    <property type="entry name" value="S-adenosyl-L-methionine-dependent methyltransferases"/>
    <property type="match status" value="1"/>
</dbReference>
<dbReference type="PANTHER" id="PTHR13369:SF3">
    <property type="entry name" value="METHYLTRANSFERASE DOMAIN-CONTAINING PROTEIN"/>
    <property type="match status" value="1"/>
</dbReference>
<evidence type="ECO:0000313" key="4">
    <source>
        <dbReference type="EMBL" id="CAB5038543.1"/>
    </source>
</evidence>
<evidence type="ECO:0000313" key="3">
    <source>
        <dbReference type="EMBL" id="CAB4770237.1"/>
    </source>
</evidence>
<feature type="domain" description="Methyltransferase" evidence="1">
    <location>
        <begin position="161"/>
        <end position="306"/>
    </location>
</feature>
<dbReference type="InterPro" id="IPR025714">
    <property type="entry name" value="Methyltranfer_dom"/>
</dbReference>
<dbReference type="PANTHER" id="PTHR13369">
    <property type="match status" value="1"/>
</dbReference>
<reference evidence="4" key="1">
    <citation type="submission" date="2020-05" db="EMBL/GenBank/DDBJ databases">
        <authorList>
            <person name="Chiriac C."/>
            <person name="Salcher M."/>
            <person name="Ghai R."/>
            <person name="Kavagutti S V."/>
        </authorList>
    </citation>
    <scope>NUCLEOTIDE SEQUENCE</scope>
</reference>
<name>A0A6J7SBH3_9ZZZZ</name>
<dbReference type="Pfam" id="PF13679">
    <property type="entry name" value="Methyltransf_32"/>
    <property type="match status" value="1"/>
</dbReference>
<evidence type="ECO:0000259" key="1">
    <source>
        <dbReference type="Pfam" id="PF13679"/>
    </source>
</evidence>
<dbReference type="CDD" id="cd02440">
    <property type="entry name" value="AdoMet_MTases"/>
    <property type="match status" value="1"/>
</dbReference>
<protein>
    <submittedName>
        <fullName evidence="4">Unannotated protein</fullName>
    </submittedName>
</protein>
<accession>A0A6J7SBH3</accession>
<dbReference type="Gene3D" id="3.40.50.150">
    <property type="entry name" value="Vaccinia Virus protein VP39"/>
    <property type="match status" value="1"/>
</dbReference>
<sequence>MKLHSALMSKLPADAFSEAVSHIVDTGTFVRAVLSGRRRNMQTEFERIDIRPVSIKGEIKLQMSHNDGRVTTTKNIDSNPQAIHELLESGYANILVEHTSGAVSIRITKSGDALVSYESKAREQNLDHDKKKHRLLEPADPFLSEVGIADHKGMIKASKQDKYLQVEEFLRLLAPTVEAAINAGQITRPSNAKPLTIVDLGCGHAYLTFAAHQYLRSIGLPVHVIGIDIRTASRDRNNQIAHNLGINDTITFRAEEIASTTAEAADVAIALHACDTATDDAIAWAITSKAKLMLIAPCCHHDIQRQMNESPEPWGALTKFGLLKERLGDLLTDSLRAQLIRIAGYRVDVIEFIGGEHTPRNTMIRAVKTDAKPEAIDIQRYRDICAQWGITPALEKKLPTLNIG</sequence>
<evidence type="ECO:0000313" key="2">
    <source>
        <dbReference type="EMBL" id="CAB4710754.1"/>
    </source>
</evidence>
<evidence type="ECO:0000313" key="5">
    <source>
        <dbReference type="EMBL" id="CAB5074051.1"/>
    </source>
</evidence>
<dbReference type="EMBL" id="CAFBQC010000001">
    <property type="protein sequence ID" value="CAB5038543.1"/>
    <property type="molecule type" value="Genomic_DNA"/>
</dbReference>
<dbReference type="InterPro" id="IPR029063">
    <property type="entry name" value="SAM-dependent_MTases_sf"/>
</dbReference>
<dbReference type="EMBL" id="CAFBRA010000027">
    <property type="protein sequence ID" value="CAB5074051.1"/>
    <property type="molecule type" value="Genomic_DNA"/>
</dbReference>